<accession>A0ABV8U178</accession>
<keyword evidence="3" id="KW-1185">Reference proteome</keyword>
<reference evidence="3" key="1">
    <citation type="journal article" date="2019" name="Int. J. Syst. Evol. Microbiol.">
        <title>The Global Catalogue of Microorganisms (GCM) 10K type strain sequencing project: providing services to taxonomists for standard genome sequencing and annotation.</title>
        <authorList>
            <consortium name="The Broad Institute Genomics Platform"/>
            <consortium name="The Broad Institute Genome Sequencing Center for Infectious Disease"/>
            <person name="Wu L."/>
            <person name="Ma J."/>
        </authorList>
    </citation>
    <scope>NUCLEOTIDE SEQUENCE [LARGE SCALE GENOMIC DNA]</scope>
    <source>
        <strain evidence="3">IBRC-M 10908</strain>
    </source>
</reference>
<dbReference type="EMBL" id="JBHSDK010000024">
    <property type="protein sequence ID" value="MFC4336869.1"/>
    <property type="molecule type" value="Genomic_DNA"/>
</dbReference>
<keyword evidence="1" id="KW-1133">Transmembrane helix</keyword>
<organism evidence="2 3">
    <name type="scientific">Salininema proteolyticum</name>
    <dbReference type="NCBI Taxonomy" id="1607685"/>
    <lineage>
        <taxon>Bacteria</taxon>
        <taxon>Bacillati</taxon>
        <taxon>Actinomycetota</taxon>
        <taxon>Actinomycetes</taxon>
        <taxon>Glycomycetales</taxon>
        <taxon>Glycomycetaceae</taxon>
        <taxon>Salininema</taxon>
    </lineage>
</organism>
<proteinExistence type="predicted"/>
<dbReference type="PANTHER" id="PTHR37826:SF3">
    <property type="entry name" value="J DOMAIN-CONTAINING PROTEIN"/>
    <property type="match status" value="1"/>
</dbReference>
<keyword evidence="1" id="KW-0472">Membrane</keyword>
<evidence type="ECO:0008006" key="4">
    <source>
        <dbReference type="Google" id="ProtNLM"/>
    </source>
</evidence>
<dbReference type="Proteomes" id="UP001595823">
    <property type="component" value="Unassembled WGS sequence"/>
</dbReference>
<protein>
    <recommendedName>
        <fullName evidence="4">Replication restart DNA helicase PriA</fullName>
    </recommendedName>
</protein>
<dbReference type="RefSeq" id="WP_380623244.1">
    <property type="nucleotide sequence ID" value="NZ_JBHSDK010000024.1"/>
</dbReference>
<dbReference type="Gene3D" id="2.20.28.30">
    <property type="entry name" value="RNA polymerase ii, chain L"/>
    <property type="match status" value="1"/>
</dbReference>
<feature type="transmembrane region" description="Helical" evidence="1">
    <location>
        <begin position="290"/>
        <end position="307"/>
    </location>
</feature>
<keyword evidence="1" id="KW-0812">Transmembrane</keyword>
<evidence type="ECO:0000313" key="2">
    <source>
        <dbReference type="EMBL" id="MFC4336869.1"/>
    </source>
</evidence>
<evidence type="ECO:0000256" key="1">
    <source>
        <dbReference type="SAM" id="Phobius"/>
    </source>
</evidence>
<feature type="transmembrane region" description="Helical" evidence="1">
    <location>
        <begin position="327"/>
        <end position="351"/>
    </location>
</feature>
<name>A0ABV8U178_9ACTN</name>
<gene>
    <name evidence="2" type="ORF">ACFPET_16835</name>
</gene>
<comment type="caution">
    <text evidence="2">The sequence shown here is derived from an EMBL/GenBank/DDBJ whole genome shotgun (WGS) entry which is preliminary data.</text>
</comment>
<sequence>MDSQAQAQHQMYPCDGCGAQLQFQPGTTALQCPYCGHQKQIVFEQPGKVREHSWAKAAGKRRRPRNEVPANLFVCTQCAAHTESDSWSDECQFCGAPVVVDQFNPDIIAPEAVAPFAVDESTAKGNLGEWIKSRWFAPNALKKVQGSSNVKSTYLPHWTWDAKTVTKYRGQRGTRYKTTDSEGKEKTEIRWKRVNGTVKRNFDDVVVPASSHVLPDHMEKLEKDWDTKDVRPYHPQAIVGHHTQRYDVTPEQGFEGAKQRMDKIIKRDIRKDIGGDRQKIDSYNTEHNKVTFKLLLLPIWILTYMFSGKAWQVLVNGQTGKVVGERPFSWIKITLAVIAALIVIVGGYFLYNMFQQ</sequence>
<dbReference type="PANTHER" id="PTHR37826">
    <property type="entry name" value="FLOTILLIN BAND_7_5 DOMAIN PROTEIN"/>
    <property type="match status" value="1"/>
</dbReference>
<evidence type="ECO:0000313" key="3">
    <source>
        <dbReference type="Proteomes" id="UP001595823"/>
    </source>
</evidence>